<evidence type="ECO:0000313" key="3">
    <source>
        <dbReference type="Proteomes" id="UP001470230"/>
    </source>
</evidence>
<dbReference type="EMBL" id="JAPFFF010000011">
    <property type="protein sequence ID" value="KAK8878245.1"/>
    <property type="molecule type" value="Genomic_DNA"/>
</dbReference>
<protein>
    <submittedName>
        <fullName evidence="2">Splicing factor 1</fullName>
    </submittedName>
</protein>
<dbReference type="InterPro" id="IPR004087">
    <property type="entry name" value="KH_dom"/>
</dbReference>
<accession>A0ABR2JMG1</accession>
<name>A0ABR2JMG1_9EUKA</name>
<feature type="domain" description="K Homology" evidence="1">
    <location>
        <begin position="127"/>
        <end position="208"/>
    </location>
</feature>
<gene>
    <name evidence="2" type="ORF">M9Y10_005010</name>
</gene>
<dbReference type="Pfam" id="PF00013">
    <property type="entry name" value="KH_1"/>
    <property type="match status" value="1"/>
</dbReference>
<dbReference type="Proteomes" id="UP001470230">
    <property type="component" value="Unassembled WGS sequence"/>
</dbReference>
<dbReference type="CDD" id="cd00105">
    <property type="entry name" value="KH-I"/>
    <property type="match status" value="1"/>
</dbReference>
<dbReference type="InterPro" id="IPR004088">
    <property type="entry name" value="KH_dom_type_1"/>
</dbReference>
<reference evidence="2 3" key="1">
    <citation type="submission" date="2024-04" db="EMBL/GenBank/DDBJ databases">
        <title>Tritrichomonas musculus Genome.</title>
        <authorList>
            <person name="Alves-Ferreira E."/>
            <person name="Grigg M."/>
            <person name="Lorenzi H."/>
            <person name="Galac M."/>
        </authorList>
    </citation>
    <scope>NUCLEOTIDE SEQUENCE [LARGE SCALE GENOMIC DNA]</scope>
    <source>
        <strain evidence="2 3">EAF2021</strain>
    </source>
</reference>
<keyword evidence="3" id="KW-1185">Reference proteome</keyword>
<dbReference type="Gene3D" id="3.30.1370.10">
    <property type="entry name" value="K Homology domain, type 1"/>
    <property type="match status" value="1"/>
</dbReference>
<proteinExistence type="predicted"/>
<evidence type="ECO:0000313" key="2">
    <source>
        <dbReference type="EMBL" id="KAK8878245.1"/>
    </source>
</evidence>
<dbReference type="InterPro" id="IPR036612">
    <property type="entry name" value="KH_dom_type_1_sf"/>
</dbReference>
<comment type="caution">
    <text evidence="2">The sequence shown here is derived from an EMBL/GenBank/DDBJ whole genome shotgun (WGS) entry which is preliminary data.</text>
</comment>
<sequence>MLNFLGQNQLKASPGWSPVGERTVIPNVVCMLPPDLKQDTVHYLLLRSRLEEVEYYLRNLTDETKYVQYYDSDNSDSLESKSKYPPDVKIRFRLIQERSKIIESILQVYPPFIYRNEEYLPNIEYCQEVREIYLNSNDQISIIIGSDNENIKKMEQQFNVKISLLEIPLSLKSSPDSIYKDCLCKLLIKGNSKDQITECFQYIQNILKSKDSYDFLLSQKKKVSENTSSNAPIPPWEVDKLQAGQADVEEEHETNDLYGLDSLLKDKHHGYLSLLQKQNPPGS</sequence>
<organism evidence="2 3">
    <name type="scientific">Tritrichomonas musculus</name>
    <dbReference type="NCBI Taxonomy" id="1915356"/>
    <lineage>
        <taxon>Eukaryota</taxon>
        <taxon>Metamonada</taxon>
        <taxon>Parabasalia</taxon>
        <taxon>Tritrichomonadida</taxon>
        <taxon>Tritrichomonadidae</taxon>
        <taxon>Tritrichomonas</taxon>
    </lineage>
</organism>
<evidence type="ECO:0000259" key="1">
    <source>
        <dbReference type="SMART" id="SM00322"/>
    </source>
</evidence>
<dbReference type="SMART" id="SM00322">
    <property type="entry name" value="KH"/>
    <property type="match status" value="1"/>
</dbReference>
<dbReference type="SUPFAM" id="SSF54791">
    <property type="entry name" value="Eukaryotic type KH-domain (KH-domain type I)"/>
    <property type="match status" value="1"/>
</dbReference>